<keyword evidence="12" id="KW-1185">Reference proteome</keyword>
<name>A0A5D0IXR2_9FLAO</name>
<dbReference type="InterPro" id="IPR002300">
    <property type="entry name" value="aa-tRNA-synth_Ia"/>
</dbReference>
<dbReference type="EC" id="6.1.1.9" evidence="2"/>
<dbReference type="OrthoDB" id="9810365at2"/>
<reference evidence="11 12" key="1">
    <citation type="submission" date="2019-08" db="EMBL/GenBank/DDBJ databases">
        <title>Seonamhaeicola sediminis sp. nov., isolated from marine sediment.</title>
        <authorList>
            <person name="Cao W.R."/>
        </authorList>
    </citation>
    <scope>NUCLEOTIDE SEQUENCE [LARGE SCALE GENOMIC DNA]</scope>
    <source>
        <strain evidence="11 12">B011</strain>
    </source>
</reference>
<dbReference type="RefSeq" id="WP_148540158.1">
    <property type="nucleotide sequence ID" value="NZ_VSDQ01000287.1"/>
</dbReference>
<keyword evidence="4" id="KW-0547">Nucleotide-binding</keyword>
<evidence type="ECO:0000256" key="3">
    <source>
        <dbReference type="ARBA" id="ARBA00022598"/>
    </source>
</evidence>
<feature type="non-terminal residue" evidence="11">
    <location>
        <position position="110"/>
    </location>
</feature>
<dbReference type="AlphaFoldDB" id="A0A5D0IXR2"/>
<evidence type="ECO:0000256" key="2">
    <source>
        <dbReference type="ARBA" id="ARBA00013169"/>
    </source>
</evidence>
<keyword evidence="6" id="KW-0648">Protein biosynthesis</keyword>
<sequence>DLRQETDALDTWFSSWLWPMSVFDGIRNPENEEIKYYYPTNDLVTGPDILFFWVARMIIAGYEYKDEKPFQNVYLTGLVRDKQRRKMSKSLGNSPDALKLIEEYSADGVR</sequence>
<dbReference type="Gene3D" id="3.40.50.620">
    <property type="entry name" value="HUPs"/>
    <property type="match status" value="1"/>
</dbReference>
<dbReference type="GO" id="GO:0005829">
    <property type="term" value="C:cytosol"/>
    <property type="evidence" value="ECO:0007669"/>
    <property type="project" value="TreeGrafter"/>
</dbReference>
<dbReference type="GO" id="GO:0005524">
    <property type="term" value="F:ATP binding"/>
    <property type="evidence" value="ECO:0007669"/>
    <property type="project" value="UniProtKB-KW"/>
</dbReference>
<dbReference type="PANTHER" id="PTHR11946:SF109">
    <property type="entry name" value="VALINE--TRNA LIGASE"/>
    <property type="match status" value="1"/>
</dbReference>
<evidence type="ECO:0000256" key="6">
    <source>
        <dbReference type="ARBA" id="ARBA00022917"/>
    </source>
</evidence>
<dbReference type="PRINTS" id="PR00986">
    <property type="entry name" value="TRNASYNTHVAL"/>
</dbReference>
<proteinExistence type="inferred from homology"/>
<keyword evidence="3 11" id="KW-0436">Ligase</keyword>
<protein>
    <recommendedName>
        <fullName evidence="2">valine--tRNA ligase</fullName>
        <ecNumber evidence="2">6.1.1.9</ecNumber>
    </recommendedName>
    <alternativeName>
        <fullName evidence="9">Valyl-tRNA synthetase</fullName>
    </alternativeName>
</protein>
<dbReference type="InterPro" id="IPR002303">
    <property type="entry name" value="Valyl-tRNA_ligase"/>
</dbReference>
<dbReference type="SUPFAM" id="SSF52374">
    <property type="entry name" value="Nucleotidylyl transferase"/>
    <property type="match status" value="1"/>
</dbReference>
<keyword evidence="7" id="KW-0175">Coiled coil</keyword>
<comment type="similarity">
    <text evidence="1">Belongs to the class-I aminoacyl-tRNA synthetase family.</text>
</comment>
<evidence type="ECO:0000259" key="10">
    <source>
        <dbReference type="Pfam" id="PF00133"/>
    </source>
</evidence>
<gene>
    <name evidence="11" type="ORF">FUA24_04015</name>
</gene>
<dbReference type="Pfam" id="PF00133">
    <property type="entry name" value="tRNA-synt_1"/>
    <property type="match status" value="1"/>
</dbReference>
<dbReference type="EMBL" id="VSDQ01000287">
    <property type="protein sequence ID" value="TYA87580.1"/>
    <property type="molecule type" value="Genomic_DNA"/>
</dbReference>
<dbReference type="GO" id="GO:0004832">
    <property type="term" value="F:valine-tRNA ligase activity"/>
    <property type="evidence" value="ECO:0007669"/>
    <property type="project" value="UniProtKB-EC"/>
</dbReference>
<organism evidence="11 12">
    <name type="scientific">Seonamhaeicola marinus</name>
    <dbReference type="NCBI Taxonomy" id="1912246"/>
    <lineage>
        <taxon>Bacteria</taxon>
        <taxon>Pseudomonadati</taxon>
        <taxon>Bacteroidota</taxon>
        <taxon>Flavobacteriia</taxon>
        <taxon>Flavobacteriales</taxon>
        <taxon>Flavobacteriaceae</taxon>
    </lineage>
</organism>
<dbReference type="InterPro" id="IPR014729">
    <property type="entry name" value="Rossmann-like_a/b/a_fold"/>
</dbReference>
<evidence type="ECO:0000256" key="8">
    <source>
        <dbReference type="ARBA" id="ARBA00023146"/>
    </source>
</evidence>
<keyword evidence="5" id="KW-0067">ATP-binding</keyword>
<accession>A0A5D0IXR2</accession>
<comment type="caution">
    <text evidence="11">The sequence shown here is derived from an EMBL/GenBank/DDBJ whole genome shotgun (WGS) entry which is preliminary data.</text>
</comment>
<dbReference type="Proteomes" id="UP000323930">
    <property type="component" value="Unassembled WGS sequence"/>
</dbReference>
<evidence type="ECO:0000256" key="1">
    <source>
        <dbReference type="ARBA" id="ARBA00005594"/>
    </source>
</evidence>
<dbReference type="PANTHER" id="PTHR11946">
    <property type="entry name" value="VALYL-TRNA SYNTHETASES"/>
    <property type="match status" value="1"/>
</dbReference>
<evidence type="ECO:0000256" key="4">
    <source>
        <dbReference type="ARBA" id="ARBA00022741"/>
    </source>
</evidence>
<keyword evidence="8" id="KW-0030">Aminoacyl-tRNA synthetase</keyword>
<evidence type="ECO:0000256" key="5">
    <source>
        <dbReference type="ARBA" id="ARBA00022840"/>
    </source>
</evidence>
<evidence type="ECO:0000256" key="9">
    <source>
        <dbReference type="ARBA" id="ARBA00029936"/>
    </source>
</evidence>
<dbReference type="GO" id="GO:0006438">
    <property type="term" value="P:valyl-tRNA aminoacylation"/>
    <property type="evidence" value="ECO:0007669"/>
    <property type="project" value="InterPro"/>
</dbReference>
<feature type="non-terminal residue" evidence="11">
    <location>
        <position position="1"/>
    </location>
</feature>
<evidence type="ECO:0000313" key="11">
    <source>
        <dbReference type="EMBL" id="TYA87580.1"/>
    </source>
</evidence>
<feature type="domain" description="Aminoacyl-tRNA synthetase class Ia" evidence="10">
    <location>
        <begin position="2"/>
        <end position="110"/>
    </location>
</feature>
<evidence type="ECO:0000313" key="12">
    <source>
        <dbReference type="Proteomes" id="UP000323930"/>
    </source>
</evidence>
<evidence type="ECO:0000256" key="7">
    <source>
        <dbReference type="ARBA" id="ARBA00023054"/>
    </source>
</evidence>